<protein>
    <submittedName>
        <fullName evidence="2">Uncharacterized protein</fullName>
    </submittedName>
</protein>
<evidence type="ECO:0000256" key="1">
    <source>
        <dbReference type="SAM" id="MobiDB-lite"/>
    </source>
</evidence>
<organism evidence="2">
    <name type="scientific">Leptospira borgpetersenii serovar Ballum</name>
    <dbReference type="NCBI Taxonomy" id="280505"/>
    <lineage>
        <taxon>Bacteria</taxon>
        <taxon>Pseudomonadati</taxon>
        <taxon>Spirochaetota</taxon>
        <taxon>Spirochaetia</taxon>
        <taxon>Leptospirales</taxon>
        <taxon>Leptospiraceae</taxon>
        <taxon>Leptospira</taxon>
    </lineage>
</organism>
<accession>A0A0S2IP81</accession>
<evidence type="ECO:0000313" key="2">
    <source>
        <dbReference type="EMBL" id="ALO25416.1"/>
    </source>
</evidence>
<dbReference type="Proteomes" id="UP000058857">
    <property type="component" value="Chromosome 1"/>
</dbReference>
<reference evidence="2 3" key="1">
    <citation type="journal article" date="2015" name="PLoS Negl. Trop. Dis.">
        <title>Distribution of Plasmids in Distinct Leptospira Pathogenic Species.</title>
        <authorList>
            <person name="Wang Y."/>
            <person name="Zhuang X."/>
            <person name="Zhong Y."/>
            <person name="Zhang C."/>
            <person name="Zhang Y."/>
            <person name="Zeng L."/>
            <person name="Zhu Y."/>
            <person name="He P."/>
            <person name="Dong K."/>
            <person name="Pal U."/>
            <person name="Guo X."/>
            <person name="Qin J."/>
        </authorList>
    </citation>
    <scope>NUCLEOTIDE SEQUENCE [LARGE SCALE GENOMIC DNA]</scope>
    <source>
        <strain evidence="2 3">56604</strain>
    </source>
</reference>
<dbReference type="AlphaFoldDB" id="A0A0S2IP81"/>
<sequence length="48" mass="5294">MFSKTKFSRKSRPTGVNNGKKSVPKSRDVGTPNGNLTIIKYVRKLVGT</sequence>
<dbReference type="PATRIC" id="fig|280505.15.peg.1083"/>
<evidence type="ECO:0000313" key="3">
    <source>
        <dbReference type="Proteomes" id="UP000058857"/>
    </source>
</evidence>
<gene>
    <name evidence="2" type="ORF">LBBP_01109</name>
</gene>
<feature type="compositionally biased region" description="Basic residues" evidence="1">
    <location>
        <begin position="1"/>
        <end position="12"/>
    </location>
</feature>
<feature type="region of interest" description="Disordered" evidence="1">
    <location>
        <begin position="1"/>
        <end position="34"/>
    </location>
</feature>
<dbReference type="EMBL" id="CP012029">
    <property type="protein sequence ID" value="ALO25416.1"/>
    <property type="molecule type" value="Genomic_DNA"/>
</dbReference>
<name>A0A0S2IP81_LEPBO</name>
<proteinExistence type="predicted"/>